<gene>
    <name evidence="1" type="primary">ORF5355</name>
</gene>
<dbReference type="AlphaFoldDB" id="A0A0B6XXR1"/>
<accession>A0A0B6XXR1</accession>
<organism evidence="1">
    <name type="scientific">Arion vulgaris</name>
    <dbReference type="NCBI Taxonomy" id="1028688"/>
    <lineage>
        <taxon>Eukaryota</taxon>
        <taxon>Metazoa</taxon>
        <taxon>Spiralia</taxon>
        <taxon>Lophotrochozoa</taxon>
        <taxon>Mollusca</taxon>
        <taxon>Gastropoda</taxon>
        <taxon>Heterobranchia</taxon>
        <taxon>Euthyneura</taxon>
        <taxon>Panpulmonata</taxon>
        <taxon>Eupulmonata</taxon>
        <taxon>Stylommatophora</taxon>
        <taxon>Helicina</taxon>
        <taxon>Arionoidea</taxon>
        <taxon>Arionidae</taxon>
        <taxon>Arion</taxon>
    </lineage>
</organism>
<dbReference type="EMBL" id="HACG01001977">
    <property type="protein sequence ID" value="CEK48842.1"/>
    <property type="molecule type" value="Transcribed_RNA"/>
</dbReference>
<name>A0A0B6XXR1_9EUPU</name>
<sequence>MISLSALRDKQFTSFPFSGQHRTTKYDQQQICSILYNRKIGSPNKKGSQK</sequence>
<reference evidence="1" key="1">
    <citation type="submission" date="2014-12" db="EMBL/GenBank/DDBJ databases">
        <title>Insight into the proteome of Arion vulgaris.</title>
        <authorList>
            <person name="Aradska J."/>
            <person name="Bulat T."/>
            <person name="Smidak R."/>
            <person name="Sarate P."/>
            <person name="Gangsoo J."/>
            <person name="Sialana F."/>
            <person name="Bilban M."/>
            <person name="Lubec G."/>
        </authorList>
    </citation>
    <scope>NUCLEOTIDE SEQUENCE</scope>
    <source>
        <tissue evidence="1">Skin</tissue>
    </source>
</reference>
<proteinExistence type="predicted"/>
<evidence type="ECO:0000313" key="1">
    <source>
        <dbReference type="EMBL" id="CEK48842.1"/>
    </source>
</evidence>
<protein>
    <submittedName>
        <fullName evidence="1">Uncharacterized protein</fullName>
    </submittedName>
</protein>